<organism evidence="10 11">
    <name type="scientific">Actinoallomurus liliacearum</name>
    <dbReference type="NCBI Taxonomy" id="1080073"/>
    <lineage>
        <taxon>Bacteria</taxon>
        <taxon>Bacillati</taxon>
        <taxon>Actinomycetota</taxon>
        <taxon>Actinomycetes</taxon>
        <taxon>Streptosporangiales</taxon>
        <taxon>Thermomonosporaceae</taxon>
        <taxon>Actinoallomurus</taxon>
    </lineage>
</organism>
<evidence type="ECO:0000256" key="2">
    <source>
        <dbReference type="ARBA" id="ARBA00022448"/>
    </source>
</evidence>
<accession>A0ABP8TK16</accession>
<keyword evidence="6 8" id="KW-1133">Transmembrane helix</keyword>
<protein>
    <submittedName>
        <fullName evidence="10">Amino acid ABC transporter permease</fullName>
    </submittedName>
</protein>
<dbReference type="InterPro" id="IPR035906">
    <property type="entry name" value="MetI-like_sf"/>
</dbReference>
<evidence type="ECO:0000256" key="4">
    <source>
        <dbReference type="ARBA" id="ARBA00022692"/>
    </source>
</evidence>
<dbReference type="Pfam" id="PF00528">
    <property type="entry name" value="BPD_transp_1"/>
    <property type="match status" value="1"/>
</dbReference>
<evidence type="ECO:0000259" key="9">
    <source>
        <dbReference type="PROSITE" id="PS50928"/>
    </source>
</evidence>
<feature type="domain" description="ABC transmembrane type-1" evidence="9">
    <location>
        <begin position="68"/>
        <end position="274"/>
    </location>
</feature>
<feature type="transmembrane region" description="Helical" evidence="8">
    <location>
        <begin position="146"/>
        <end position="165"/>
    </location>
</feature>
<keyword evidence="4 8" id="KW-0812">Transmembrane</keyword>
<feature type="transmembrane region" description="Helical" evidence="8">
    <location>
        <begin position="65"/>
        <end position="91"/>
    </location>
</feature>
<dbReference type="Proteomes" id="UP001500212">
    <property type="component" value="Unassembled WGS sequence"/>
</dbReference>
<dbReference type="RefSeq" id="WP_345356737.1">
    <property type="nucleotide sequence ID" value="NZ_BAABHJ010000012.1"/>
</dbReference>
<comment type="subcellular location">
    <subcellularLocation>
        <location evidence="1 8">Cell membrane</location>
        <topology evidence="1 8">Multi-pass membrane protein</topology>
    </subcellularLocation>
</comment>
<dbReference type="EMBL" id="BAABHJ010000012">
    <property type="protein sequence ID" value="GAA4610265.1"/>
    <property type="molecule type" value="Genomic_DNA"/>
</dbReference>
<evidence type="ECO:0000313" key="11">
    <source>
        <dbReference type="Proteomes" id="UP001500212"/>
    </source>
</evidence>
<keyword evidence="3" id="KW-1003">Cell membrane</keyword>
<dbReference type="CDD" id="cd06261">
    <property type="entry name" value="TM_PBP2"/>
    <property type="match status" value="1"/>
</dbReference>
<evidence type="ECO:0000313" key="10">
    <source>
        <dbReference type="EMBL" id="GAA4610265.1"/>
    </source>
</evidence>
<evidence type="ECO:0000256" key="8">
    <source>
        <dbReference type="RuleBase" id="RU363032"/>
    </source>
</evidence>
<evidence type="ECO:0000256" key="3">
    <source>
        <dbReference type="ARBA" id="ARBA00022475"/>
    </source>
</evidence>
<keyword evidence="7 8" id="KW-0472">Membrane</keyword>
<evidence type="ECO:0000256" key="5">
    <source>
        <dbReference type="ARBA" id="ARBA00022970"/>
    </source>
</evidence>
<feature type="transmembrane region" description="Helical" evidence="8">
    <location>
        <begin position="27"/>
        <end position="45"/>
    </location>
</feature>
<dbReference type="PANTHER" id="PTHR30614:SF0">
    <property type="entry name" value="L-CYSTINE TRANSPORT SYSTEM PERMEASE PROTEIN TCYL"/>
    <property type="match status" value="1"/>
</dbReference>
<evidence type="ECO:0000256" key="1">
    <source>
        <dbReference type="ARBA" id="ARBA00004651"/>
    </source>
</evidence>
<dbReference type="InterPro" id="IPR043429">
    <property type="entry name" value="ArtM/GltK/GlnP/TcyL/YhdX-like"/>
</dbReference>
<feature type="transmembrane region" description="Helical" evidence="8">
    <location>
        <begin position="253"/>
        <end position="277"/>
    </location>
</feature>
<keyword evidence="2 8" id="KW-0813">Transport</keyword>
<evidence type="ECO:0000256" key="6">
    <source>
        <dbReference type="ARBA" id="ARBA00022989"/>
    </source>
</evidence>
<keyword evidence="11" id="KW-1185">Reference proteome</keyword>
<dbReference type="PANTHER" id="PTHR30614">
    <property type="entry name" value="MEMBRANE COMPONENT OF AMINO ACID ABC TRANSPORTER"/>
    <property type="match status" value="1"/>
</dbReference>
<dbReference type="Gene3D" id="1.10.3720.10">
    <property type="entry name" value="MetI-like"/>
    <property type="match status" value="1"/>
</dbReference>
<dbReference type="SUPFAM" id="SSF161098">
    <property type="entry name" value="MetI-like"/>
    <property type="match status" value="1"/>
</dbReference>
<dbReference type="InterPro" id="IPR000515">
    <property type="entry name" value="MetI-like"/>
</dbReference>
<gene>
    <name evidence="10" type="ORF">GCM10023195_41990</name>
</gene>
<reference evidence="11" key="1">
    <citation type="journal article" date="2019" name="Int. J. Syst. Evol. Microbiol.">
        <title>The Global Catalogue of Microorganisms (GCM) 10K type strain sequencing project: providing services to taxonomists for standard genome sequencing and annotation.</title>
        <authorList>
            <consortium name="The Broad Institute Genomics Platform"/>
            <consortium name="The Broad Institute Genome Sequencing Center for Infectious Disease"/>
            <person name="Wu L."/>
            <person name="Ma J."/>
        </authorList>
    </citation>
    <scope>NUCLEOTIDE SEQUENCE [LARGE SCALE GENOMIC DNA]</scope>
    <source>
        <strain evidence="11">JCM 17938</strain>
    </source>
</reference>
<name>A0ABP8TK16_9ACTN</name>
<dbReference type="PROSITE" id="PS50928">
    <property type="entry name" value="ABC_TM1"/>
    <property type="match status" value="1"/>
</dbReference>
<sequence>MTVSDETVSEGRQEEIRAVPVRHYGRWIAAVLITYVVVWMAWSVAHNERLQWDVIRQYLTIDAVVQGVGVTLELTVIAMVMGIVGGALLAVMRLSPNPLISGIAWAYVWFFRGTPVLVQILAWGFINAFIPQFSIGIPFGPTFAHFSANSVITPFIAGCLGLGLNEAAYMSEIVRAGILSVDPGQDEAATALGMSRGQTLRRIVLPQAMRVIIPPTGNEVISMLKTSSLVSVIAVSDLLYSVQIVYGRTYQTIPLLLVASLWYLAMTSILSVGQFYLERRFGRGTAQRQTMLERFLTKLKAQRSTEQGAK</sequence>
<comment type="similarity">
    <text evidence="8">Belongs to the binding-protein-dependent transport system permease family.</text>
</comment>
<evidence type="ECO:0000256" key="7">
    <source>
        <dbReference type="ARBA" id="ARBA00023136"/>
    </source>
</evidence>
<comment type="caution">
    <text evidence="10">The sequence shown here is derived from an EMBL/GenBank/DDBJ whole genome shotgun (WGS) entry which is preliminary data.</text>
</comment>
<dbReference type="NCBIfam" id="TIGR01726">
    <property type="entry name" value="HEQRo_perm_3TM"/>
    <property type="match status" value="1"/>
</dbReference>
<keyword evidence="5" id="KW-0029">Amino-acid transport</keyword>
<proteinExistence type="inferred from homology"/>
<dbReference type="InterPro" id="IPR010065">
    <property type="entry name" value="AA_ABC_transptr_permease_3TM"/>
</dbReference>
<feature type="transmembrane region" description="Helical" evidence="8">
    <location>
        <begin position="103"/>
        <end position="126"/>
    </location>
</feature>